<dbReference type="RefSeq" id="WP_379014508.1">
    <property type="nucleotide sequence ID" value="NZ_JBHSDC010000022.1"/>
</dbReference>
<comment type="caution">
    <text evidence="1">The sequence shown here is derived from an EMBL/GenBank/DDBJ whole genome shotgun (WGS) entry which is preliminary data.</text>
</comment>
<gene>
    <name evidence="1" type="ORF">ACFOW1_11885</name>
</gene>
<keyword evidence="2" id="KW-1185">Reference proteome</keyword>
<evidence type="ECO:0000313" key="1">
    <source>
        <dbReference type="EMBL" id="MFC4232598.1"/>
    </source>
</evidence>
<dbReference type="Proteomes" id="UP001595906">
    <property type="component" value="Unassembled WGS sequence"/>
</dbReference>
<sequence length="79" mass="8783">MVGKVTFINTQTRNFCIATGKGKCTICNASNINDIKVGDSIEFDNILGGSYFYNLRTERISASVVYWDINIGSSIEYCK</sequence>
<name>A0ABV8PZM9_9BACT</name>
<protein>
    <submittedName>
        <fullName evidence="1">Uncharacterized protein</fullName>
    </submittedName>
</protein>
<reference evidence="2" key="1">
    <citation type="journal article" date="2019" name="Int. J. Syst. Evol. Microbiol.">
        <title>The Global Catalogue of Microorganisms (GCM) 10K type strain sequencing project: providing services to taxonomists for standard genome sequencing and annotation.</title>
        <authorList>
            <consortium name="The Broad Institute Genomics Platform"/>
            <consortium name="The Broad Institute Genome Sequencing Center for Infectious Disease"/>
            <person name="Wu L."/>
            <person name="Ma J."/>
        </authorList>
    </citation>
    <scope>NUCLEOTIDE SEQUENCE [LARGE SCALE GENOMIC DNA]</scope>
    <source>
        <strain evidence="2">CECT 8010</strain>
    </source>
</reference>
<accession>A0ABV8PZM9</accession>
<evidence type="ECO:0000313" key="2">
    <source>
        <dbReference type="Proteomes" id="UP001595906"/>
    </source>
</evidence>
<proteinExistence type="predicted"/>
<dbReference type="EMBL" id="JBHSDC010000022">
    <property type="protein sequence ID" value="MFC4232598.1"/>
    <property type="molecule type" value="Genomic_DNA"/>
</dbReference>
<organism evidence="1 2">
    <name type="scientific">Parasediminibacterium paludis</name>
    <dbReference type="NCBI Taxonomy" id="908966"/>
    <lineage>
        <taxon>Bacteria</taxon>
        <taxon>Pseudomonadati</taxon>
        <taxon>Bacteroidota</taxon>
        <taxon>Chitinophagia</taxon>
        <taxon>Chitinophagales</taxon>
        <taxon>Chitinophagaceae</taxon>
        <taxon>Parasediminibacterium</taxon>
    </lineage>
</organism>